<organism evidence="4 5">
    <name type="scientific">Arabis nemorensis</name>
    <dbReference type="NCBI Taxonomy" id="586526"/>
    <lineage>
        <taxon>Eukaryota</taxon>
        <taxon>Viridiplantae</taxon>
        <taxon>Streptophyta</taxon>
        <taxon>Embryophyta</taxon>
        <taxon>Tracheophyta</taxon>
        <taxon>Spermatophyta</taxon>
        <taxon>Magnoliopsida</taxon>
        <taxon>eudicotyledons</taxon>
        <taxon>Gunneridae</taxon>
        <taxon>Pentapetalae</taxon>
        <taxon>rosids</taxon>
        <taxon>malvids</taxon>
        <taxon>Brassicales</taxon>
        <taxon>Brassicaceae</taxon>
        <taxon>Arabideae</taxon>
        <taxon>Arabis</taxon>
    </lineage>
</organism>
<name>A0A565AMR5_9BRAS</name>
<evidence type="ECO:0000313" key="5">
    <source>
        <dbReference type="Proteomes" id="UP000489600"/>
    </source>
</evidence>
<evidence type="ECO:0000256" key="1">
    <source>
        <dbReference type="SAM" id="Phobius"/>
    </source>
</evidence>
<keyword evidence="2" id="KW-0732">Signal</keyword>
<evidence type="ECO:0000313" key="4">
    <source>
        <dbReference type="EMBL" id="VVA90740.1"/>
    </source>
</evidence>
<gene>
    <name evidence="4" type="ORF">ANE_LOCUS1185</name>
</gene>
<dbReference type="Proteomes" id="UP000489600">
    <property type="component" value="Unassembled WGS sequence"/>
</dbReference>
<protein>
    <recommendedName>
        <fullName evidence="3">DUF7906 domain-containing protein</fullName>
    </recommendedName>
</protein>
<dbReference type="OrthoDB" id="18451at2759"/>
<feature type="chain" id="PRO_5021905486" description="DUF7906 domain-containing protein" evidence="2">
    <location>
        <begin position="32"/>
        <end position="818"/>
    </location>
</feature>
<dbReference type="PANTHER" id="PTHR31515">
    <property type="entry name" value="TRANSMEMBRANE PROTEIN-RELATED"/>
    <property type="match status" value="1"/>
</dbReference>
<dbReference type="Pfam" id="PF25483">
    <property type="entry name" value="DUF7906"/>
    <property type="match status" value="1"/>
</dbReference>
<dbReference type="AlphaFoldDB" id="A0A565AMR5"/>
<feature type="domain" description="DUF7906" evidence="3">
    <location>
        <begin position="75"/>
        <end position="341"/>
    </location>
</feature>
<keyword evidence="1" id="KW-0472">Membrane</keyword>
<dbReference type="InterPro" id="IPR057228">
    <property type="entry name" value="DUF7906"/>
</dbReference>
<keyword evidence="5" id="KW-1185">Reference proteome</keyword>
<dbReference type="PANTHER" id="PTHR31515:SF0">
    <property type="entry name" value="TRANSMEMBRANE PROTEIN"/>
    <property type="match status" value="1"/>
</dbReference>
<sequence>MELRSDYSRFSSLIFLVFLSVLIGLVSRTESAQQPFRREPGHPHWHHSAFLDVRESVRSDVRRMLHSRAEVPFQVPLEVNIVLVGMNEDGGYRYSMDPHKLEEFLRVSFSTHRPSCQETGEPLDIEHRVVYNVFPIGQPELIALEKTVKEAMVPAGTALEADFGRHLPAYDVEATKVESAFNRLYSYIFATDVEAGSATVADKPIPSAIFVVNFDKVRMDPRNTELDLDSLMFAKLPELSDADKEKQEADYVYRYRYNGGGASQVWLGSGRYVVIDLSAGPCTYGKIETEEGSVSSRTLPRIRNIVLPGNVSPVGHQSTHDIFSGQLAALVATTIEHVIAPDVRFETVDLATRVLVPIIVLQNHNRYNIMERGQNYSLNIEEIDSEVKKMIHQGQEVVIVGGAHPLHRHEKLAIAVSKAMRGHSLQETKKDGRFHVHTKTYLDGAILKEEMARSTDVLAAGLLDVSDPGLSNKYFLRQSWGDESEGSSDSIVKHKPLWSAYSSKRQKGKKKTVVKKKGDLYRTYGTRVIPVFVLSLADVDPMLMMEDESLVWASSDVVIVLQHLNEKIPLSYVSETERQHAVPSQVQRHILAGIASALGGVSAPYEKTSHAHERPVTNWLWATGCHPFGPFSNVSQISQMLQDVALRNTIYARVDSALHKIRETSESVQNFASEYLKTPLGEPVKDKKNKTKTELWVEKFYKKTTTLPEPFPHELVERLEKYLDTVEEQLVDLSSLLYDHRLYDAHLNSSEILQTTMFTQQYVEHVLETERENMRCCKIDYKYTVGVKSYQTLVYGGILVAGFIVYFLVIFFSSPPAR</sequence>
<feature type="signal peptide" evidence="2">
    <location>
        <begin position="1"/>
        <end position="31"/>
    </location>
</feature>
<comment type="caution">
    <text evidence="4">The sequence shown here is derived from an EMBL/GenBank/DDBJ whole genome shotgun (WGS) entry which is preliminary data.</text>
</comment>
<reference evidence="4" key="1">
    <citation type="submission" date="2019-07" db="EMBL/GenBank/DDBJ databases">
        <authorList>
            <person name="Dittberner H."/>
        </authorList>
    </citation>
    <scope>NUCLEOTIDE SEQUENCE [LARGE SCALE GENOMIC DNA]</scope>
</reference>
<keyword evidence="1" id="KW-0812">Transmembrane</keyword>
<evidence type="ECO:0000259" key="3">
    <source>
        <dbReference type="Pfam" id="PF25483"/>
    </source>
</evidence>
<feature type="transmembrane region" description="Helical" evidence="1">
    <location>
        <begin position="793"/>
        <end position="812"/>
    </location>
</feature>
<accession>A0A565AMR5</accession>
<dbReference type="EMBL" id="CABITT030000001">
    <property type="protein sequence ID" value="VVA90740.1"/>
    <property type="molecule type" value="Genomic_DNA"/>
</dbReference>
<evidence type="ECO:0000256" key="2">
    <source>
        <dbReference type="SAM" id="SignalP"/>
    </source>
</evidence>
<proteinExistence type="predicted"/>
<keyword evidence="1" id="KW-1133">Transmembrane helix</keyword>